<dbReference type="FunFam" id="3.20.20.450:FF:000001">
    <property type="entry name" value="Cyclic di-GMP phosphodiesterase yahA"/>
    <property type="match status" value="1"/>
</dbReference>
<dbReference type="InterPro" id="IPR052155">
    <property type="entry name" value="Biofilm_reg_signaling"/>
</dbReference>
<name>A0A251X9B6_9GAMM</name>
<dbReference type="InterPro" id="IPR000160">
    <property type="entry name" value="GGDEF_dom"/>
</dbReference>
<dbReference type="OrthoDB" id="8553030at2"/>
<comment type="caution">
    <text evidence="5">The sequence shown here is derived from an EMBL/GenBank/DDBJ whole genome shotgun (WGS) entry which is preliminary data.</text>
</comment>
<dbReference type="SUPFAM" id="SSF55073">
    <property type="entry name" value="Nucleotide cyclase"/>
    <property type="match status" value="1"/>
</dbReference>
<dbReference type="CDD" id="cd00130">
    <property type="entry name" value="PAS"/>
    <property type="match status" value="1"/>
</dbReference>
<dbReference type="SUPFAM" id="SSF141868">
    <property type="entry name" value="EAL domain-like"/>
    <property type="match status" value="1"/>
</dbReference>
<dbReference type="InterPro" id="IPR043128">
    <property type="entry name" value="Rev_trsase/Diguanyl_cyclase"/>
</dbReference>
<dbReference type="InterPro" id="IPR001633">
    <property type="entry name" value="EAL_dom"/>
</dbReference>
<dbReference type="SUPFAM" id="SSF55785">
    <property type="entry name" value="PYP-like sensor domain (PAS domain)"/>
    <property type="match status" value="1"/>
</dbReference>
<dbReference type="InterPro" id="IPR029787">
    <property type="entry name" value="Nucleotide_cyclase"/>
</dbReference>
<dbReference type="Gene3D" id="3.20.20.450">
    <property type="entry name" value="EAL domain"/>
    <property type="match status" value="1"/>
</dbReference>
<keyword evidence="6" id="KW-1185">Reference proteome</keyword>
<sequence>MYILLVEESAQDYLKLRQSLDAESSDILTLDWAPNYDKASQMLQKNNYDLLLIAYYDTLSTLPFTATLKNLKSTPLIFLTLSGQVFKNNYFNDLHFELLDKEKFSWKQILPSYERLKSLLSCHAETQQFRLIFDHAFTFMALLDRDGYLKEVNQAARQFLDIRSDIKELILWETPLALRRPQTQAQLRSMFETAQKNRFVRYEINIDNPPEESVTIDVTMTPICLSDERVNWILIEGRDLTEHKLIEQQLLHANLNDPLTGLPNRQLFIEYLEKAIQRAHSRSNYHVAVLFLDLDRFRVINESLGHDMGDWVLMETAHRLQNCLPENALLARSGGDEFMILLEGIESLETASRLANFINQELSRTFVLDGYELIASASIGIAYDSKTGESADLLRDADTAMFHAKRMGKSCYAIFNKTMHTEAMSRLQIETDIHRALEQQDFVLFYQPQIELQTEQLVGVEALIRFRHPQNGLILPFEFLNVLEDTGLIVKLGEWIVQTACQQLKHWQHADLYLNSVAINLSPHQFRNSNLIRSIVDAVKMANVSPENLALEITESLLLEDVQSTVKTLGIFKDIGFKVTIDDFGTGYSCLNYLKRFPVDAIKIDHSFIKGIVTTAEDAAITVATIDMAHALGLTVIAEGVEKDEQRDFLIDHGCDFVQGYFYAPPLEAETLLEWGKQYIRMMQGKTRL</sequence>
<dbReference type="InterPro" id="IPR035919">
    <property type="entry name" value="EAL_sf"/>
</dbReference>
<dbReference type="SMART" id="SM00267">
    <property type="entry name" value="GGDEF"/>
    <property type="match status" value="1"/>
</dbReference>
<dbReference type="RefSeq" id="WP_086488044.1">
    <property type="nucleotide sequence ID" value="NZ_MSLT01000012.1"/>
</dbReference>
<evidence type="ECO:0000256" key="2">
    <source>
        <dbReference type="ARBA" id="ARBA00022636"/>
    </source>
</evidence>
<keyword evidence="2" id="KW-0973">c-di-GMP</keyword>
<dbReference type="CDD" id="cd01949">
    <property type="entry name" value="GGDEF"/>
    <property type="match status" value="1"/>
</dbReference>
<feature type="domain" description="GGDEF" evidence="4">
    <location>
        <begin position="285"/>
        <end position="417"/>
    </location>
</feature>
<dbReference type="GO" id="GO:0071111">
    <property type="term" value="F:cyclic-guanylate-specific phosphodiesterase activity"/>
    <property type="evidence" value="ECO:0007669"/>
    <property type="project" value="UniProtKB-EC"/>
</dbReference>
<proteinExistence type="predicted"/>
<dbReference type="Pfam" id="PF00563">
    <property type="entry name" value="EAL"/>
    <property type="match status" value="1"/>
</dbReference>
<dbReference type="PANTHER" id="PTHR44757">
    <property type="entry name" value="DIGUANYLATE CYCLASE DGCP"/>
    <property type="match status" value="1"/>
</dbReference>
<evidence type="ECO:0000313" key="5">
    <source>
        <dbReference type="EMBL" id="OUD14263.1"/>
    </source>
</evidence>
<evidence type="ECO:0000259" key="3">
    <source>
        <dbReference type="PROSITE" id="PS50883"/>
    </source>
</evidence>
<protein>
    <recommendedName>
        <fullName evidence="1">cyclic-guanylate-specific phosphodiesterase</fullName>
        <ecNumber evidence="1">3.1.4.52</ecNumber>
    </recommendedName>
</protein>
<gene>
    <name evidence="5" type="ORF">TPSD3_08020</name>
</gene>
<dbReference type="InterPro" id="IPR035965">
    <property type="entry name" value="PAS-like_dom_sf"/>
</dbReference>
<dbReference type="InterPro" id="IPR000014">
    <property type="entry name" value="PAS"/>
</dbReference>
<feature type="domain" description="EAL" evidence="3">
    <location>
        <begin position="426"/>
        <end position="680"/>
    </location>
</feature>
<dbReference type="Proteomes" id="UP000194798">
    <property type="component" value="Unassembled WGS sequence"/>
</dbReference>
<dbReference type="CDD" id="cd01948">
    <property type="entry name" value="EAL"/>
    <property type="match status" value="1"/>
</dbReference>
<evidence type="ECO:0000313" key="6">
    <source>
        <dbReference type="Proteomes" id="UP000194798"/>
    </source>
</evidence>
<accession>A0A251X9B6</accession>
<reference evidence="5 6" key="1">
    <citation type="submission" date="2016-12" db="EMBL/GenBank/DDBJ databases">
        <title>Thioflexothrix psekupsii D3 genome sequencing and assembly.</title>
        <authorList>
            <person name="Fomenkov A."/>
            <person name="Vincze T."/>
            <person name="Grabovich M."/>
            <person name="Anton B.P."/>
            <person name="Dubinina G."/>
            <person name="Orlova M."/>
            <person name="Belousova E."/>
            <person name="Roberts R.J."/>
        </authorList>
    </citation>
    <scope>NUCLEOTIDE SEQUENCE [LARGE SCALE GENOMIC DNA]</scope>
    <source>
        <strain evidence="5">D3</strain>
    </source>
</reference>
<evidence type="ECO:0000256" key="1">
    <source>
        <dbReference type="ARBA" id="ARBA00012282"/>
    </source>
</evidence>
<dbReference type="SMART" id="SM00091">
    <property type="entry name" value="PAS"/>
    <property type="match status" value="1"/>
</dbReference>
<dbReference type="SMART" id="SM00052">
    <property type="entry name" value="EAL"/>
    <property type="match status" value="1"/>
</dbReference>
<dbReference type="PROSITE" id="PS50887">
    <property type="entry name" value="GGDEF"/>
    <property type="match status" value="1"/>
</dbReference>
<dbReference type="PROSITE" id="PS50883">
    <property type="entry name" value="EAL"/>
    <property type="match status" value="1"/>
</dbReference>
<dbReference type="Gene3D" id="3.30.70.270">
    <property type="match status" value="1"/>
</dbReference>
<dbReference type="Pfam" id="PF00990">
    <property type="entry name" value="GGDEF"/>
    <property type="match status" value="1"/>
</dbReference>
<evidence type="ECO:0000259" key="4">
    <source>
        <dbReference type="PROSITE" id="PS50887"/>
    </source>
</evidence>
<dbReference type="EC" id="3.1.4.52" evidence="1"/>
<dbReference type="PANTHER" id="PTHR44757:SF2">
    <property type="entry name" value="BIOFILM ARCHITECTURE MAINTENANCE PROTEIN MBAA"/>
    <property type="match status" value="1"/>
</dbReference>
<dbReference type="Gene3D" id="3.30.450.20">
    <property type="entry name" value="PAS domain"/>
    <property type="match status" value="1"/>
</dbReference>
<dbReference type="EMBL" id="MSLT01000012">
    <property type="protein sequence ID" value="OUD14263.1"/>
    <property type="molecule type" value="Genomic_DNA"/>
</dbReference>
<organism evidence="5 6">
    <name type="scientific">Thioflexithrix psekupsensis</name>
    <dbReference type="NCBI Taxonomy" id="1570016"/>
    <lineage>
        <taxon>Bacteria</taxon>
        <taxon>Pseudomonadati</taxon>
        <taxon>Pseudomonadota</taxon>
        <taxon>Gammaproteobacteria</taxon>
        <taxon>Thiotrichales</taxon>
        <taxon>Thioflexithrix</taxon>
    </lineage>
</organism>
<dbReference type="AlphaFoldDB" id="A0A251X9B6"/>
<dbReference type="NCBIfam" id="TIGR00254">
    <property type="entry name" value="GGDEF"/>
    <property type="match status" value="1"/>
</dbReference>